<name>A0ABY6FYI4_9MICO</name>
<dbReference type="RefSeq" id="WP_263592988.1">
    <property type="nucleotide sequence ID" value="NZ_CP107020.1"/>
</dbReference>
<dbReference type="Proteomes" id="UP001164305">
    <property type="component" value="Chromosome"/>
</dbReference>
<proteinExistence type="predicted"/>
<dbReference type="PANTHER" id="PTHR41287">
    <property type="match status" value="1"/>
</dbReference>
<feature type="region of interest" description="Disordered" evidence="1">
    <location>
        <begin position="567"/>
        <end position="592"/>
    </location>
</feature>
<dbReference type="Gene3D" id="3.40.50.300">
    <property type="entry name" value="P-loop containing nucleotide triphosphate hydrolases"/>
    <property type="match status" value="1"/>
</dbReference>
<dbReference type="InterPro" id="IPR027417">
    <property type="entry name" value="P-loop_NTPase"/>
</dbReference>
<sequence length="592" mass="65799">MSAVALADRPVALHEVNVGEEYRRAVGGPPNDGKRFGCTEPRIVTPPLRLLTPETSYGFRVIEFATEVLRVRLYPWQRSFVIRLLEMNPDGTLRFQTALLLVGRQNGKSTISKVLALWFMLEAGWPLVLGTAQDLETAEEIWDDVVSLLEEETDDEDDLADFIEKVVRVNGKKTLHLTNGTRYKVKAANRAAGRGLSGNLIMLDELREQKNWGAWGAITKTTQAQDFSLVLGLSNAGDALSVVLSYLRKMAHAAVGDPDGINKDLPAAGPTELDIEASLEEDDELYEDDVPEDWEQDEDTLFIAEYSAAPGIDRRDRDGWAQANPLLGYLIREKKLASDCRTDPEWVFRTEVLCQWPDGSIDGVFPPGSWEETTNEPEILADGTERVAEADRIVGPRWVGIDKSADRSRTWITFAGHRADGVPQVEVQMVRHGDEWVKQWLLEHKYRSEFQALAGQSKGAPISSLLKDLDEDPEFDIPITPWSGGDFLGAFGQAFEAVRDHKVRHHKQPPLDTAAGTAERKDIGDGWAIDRKRSPSDVAPLIAWIAALWLMRQRPVVKLPPPIPAVLEDEPGQSSESMPTESLTADLGDIGF</sequence>
<evidence type="ECO:0000256" key="1">
    <source>
        <dbReference type="SAM" id="MobiDB-lite"/>
    </source>
</evidence>
<evidence type="ECO:0008006" key="4">
    <source>
        <dbReference type="Google" id="ProtNLM"/>
    </source>
</evidence>
<dbReference type="PANTHER" id="PTHR41287:SF1">
    <property type="entry name" value="PROTEIN YMFN"/>
    <property type="match status" value="1"/>
</dbReference>
<dbReference type="EMBL" id="CP107020">
    <property type="protein sequence ID" value="UYG15774.1"/>
    <property type="molecule type" value="Genomic_DNA"/>
</dbReference>
<accession>A0ABY6FYI4</accession>
<organism evidence="2 3">
    <name type="scientific">Brachybacterium huguangmaarense</name>
    <dbReference type="NCBI Taxonomy" id="1652028"/>
    <lineage>
        <taxon>Bacteria</taxon>
        <taxon>Bacillati</taxon>
        <taxon>Actinomycetota</taxon>
        <taxon>Actinomycetes</taxon>
        <taxon>Micrococcales</taxon>
        <taxon>Dermabacteraceae</taxon>
        <taxon>Brachybacterium</taxon>
    </lineage>
</organism>
<protein>
    <recommendedName>
        <fullName evidence="4">Terminase</fullName>
    </recommendedName>
</protein>
<evidence type="ECO:0000313" key="3">
    <source>
        <dbReference type="Proteomes" id="UP001164305"/>
    </source>
</evidence>
<evidence type="ECO:0000313" key="2">
    <source>
        <dbReference type="EMBL" id="UYG15774.1"/>
    </source>
</evidence>
<dbReference type="InterPro" id="IPR005021">
    <property type="entry name" value="Terminase_largesu-like"/>
</dbReference>
<gene>
    <name evidence="2" type="ORF">BRM3_08960</name>
</gene>
<feature type="compositionally biased region" description="Polar residues" evidence="1">
    <location>
        <begin position="572"/>
        <end position="583"/>
    </location>
</feature>
<keyword evidence="3" id="KW-1185">Reference proteome</keyword>
<reference evidence="2" key="1">
    <citation type="submission" date="2022-10" db="EMBL/GenBank/DDBJ databases">
        <title>Whole-Genome Sequencing of Brachybacterium huguangmaarense BRM-3, Isolated from Betula schmidtii.</title>
        <authorList>
            <person name="Haam D."/>
        </authorList>
    </citation>
    <scope>NUCLEOTIDE SEQUENCE</scope>
    <source>
        <strain evidence="2">BRM-3</strain>
    </source>
</reference>